<keyword evidence="2" id="KW-0812">Transmembrane</keyword>
<evidence type="ECO:0000256" key="3">
    <source>
        <dbReference type="ARBA" id="ARBA00022989"/>
    </source>
</evidence>
<reference evidence="7" key="1">
    <citation type="journal article" date="2012" name="Evol. Appl.">
        <title>Contrasting patterns of nucleotide diversity for four conifers of Alpine European forests.</title>
        <authorList>
            <person name="Mosca E."/>
            <person name="Eckert A.J."/>
            <person name="Liechty J.D."/>
            <person name="Wegrzyn J.L."/>
            <person name="La Porta N."/>
            <person name="Vendramin G.G."/>
            <person name="Neale D.B."/>
        </authorList>
    </citation>
    <scope>NUCLEOTIDE SEQUENCE</scope>
    <source>
        <strain evidence="6">AcesapD01</strain>
        <strain evidence="7">AcesapD05</strain>
        <strain evidence="8">AcesapD08</strain>
        <strain evidence="9">AcesapD11</strain>
        <tissue evidence="7">Megagametophyte</tissue>
    </source>
</reference>
<protein>
    <recommendedName>
        <fullName evidence="5">3-oxo-5-alpha-steroid 4-dehydrogenase C-terminal domain-containing protein</fullName>
    </recommendedName>
</protein>
<dbReference type="Pfam" id="PF02544">
    <property type="entry name" value="Steroid_dh"/>
    <property type="match status" value="1"/>
</dbReference>
<evidence type="ECO:0000313" key="9">
    <source>
        <dbReference type="EMBL" id="AFB34017.1"/>
    </source>
</evidence>
<accession>K7NYP1</accession>
<evidence type="ECO:0000256" key="1">
    <source>
        <dbReference type="ARBA" id="ARBA00004141"/>
    </source>
</evidence>
<gene>
    <name evidence="7" type="ORF">CL2101Contig1_05</name>
</gene>
<dbReference type="GO" id="GO:0016020">
    <property type="term" value="C:membrane"/>
    <property type="evidence" value="ECO:0007669"/>
    <property type="project" value="UniProtKB-SubCell"/>
</dbReference>
<dbReference type="EMBL" id="JQ442559">
    <property type="protein sequence ID" value="AFB34016.1"/>
    <property type="molecule type" value="Genomic_DNA"/>
</dbReference>
<dbReference type="EMBL" id="JQ442558">
    <property type="protein sequence ID" value="AFB34015.1"/>
    <property type="molecule type" value="Genomic_DNA"/>
</dbReference>
<name>K7NYP1_PINCE</name>
<dbReference type="GO" id="GO:0006629">
    <property type="term" value="P:lipid metabolic process"/>
    <property type="evidence" value="ECO:0007669"/>
    <property type="project" value="InterPro"/>
</dbReference>
<dbReference type="EMBL" id="JQ442557">
    <property type="protein sequence ID" value="AFB34014.1"/>
    <property type="molecule type" value="Genomic_DNA"/>
</dbReference>
<evidence type="ECO:0000313" key="6">
    <source>
        <dbReference type="EMBL" id="AFB34014.1"/>
    </source>
</evidence>
<evidence type="ECO:0000313" key="7">
    <source>
        <dbReference type="EMBL" id="AFB34015.1"/>
    </source>
</evidence>
<keyword evidence="3" id="KW-1133">Transmembrane helix</keyword>
<comment type="subcellular location">
    <subcellularLocation>
        <location evidence="1">Membrane</location>
        <topology evidence="1">Multi-pass membrane protein</topology>
    </subcellularLocation>
</comment>
<keyword evidence="4" id="KW-0472">Membrane</keyword>
<sequence length="39" mass="4675">FLYTAANLGPRAAAHHDWYHKQFPERYPNSRKVLIPFVY</sequence>
<dbReference type="AlphaFoldDB" id="K7NYP1"/>
<evidence type="ECO:0000259" key="5">
    <source>
        <dbReference type="Pfam" id="PF02544"/>
    </source>
</evidence>
<feature type="non-terminal residue" evidence="7">
    <location>
        <position position="1"/>
    </location>
</feature>
<dbReference type="EMBL" id="JQ442560">
    <property type="protein sequence ID" value="AFB34017.1"/>
    <property type="molecule type" value="Genomic_DNA"/>
</dbReference>
<proteinExistence type="predicted"/>
<evidence type="ECO:0000313" key="8">
    <source>
        <dbReference type="EMBL" id="AFB34016.1"/>
    </source>
</evidence>
<evidence type="ECO:0000256" key="2">
    <source>
        <dbReference type="ARBA" id="ARBA00022692"/>
    </source>
</evidence>
<feature type="domain" description="3-oxo-5-alpha-steroid 4-dehydrogenase C-terminal" evidence="5">
    <location>
        <begin position="2"/>
        <end position="39"/>
    </location>
</feature>
<dbReference type="InterPro" id="IPR001104">
    <property type="entry name" value="3-oxo-5_a-steroid_4-DH_C"/>
</dbReference>
<organism evidence="7">
    <name type="scientific">Pinus cembra</name>
    <name type="common">Swiss stone pine</name>
    <dbReference type="NCBI Taxonomy" id="58041"/>
    <lineage>
        <taxon>Eukaryota</taxon>
        <taxon>Viridiplantae</taxon>
        <taxon>Streptophyta</taxon>
        <taxon>Embryophyta</taxon>
        <taxon>Tracheophyta</taxon>
        <taxon>Spermatophyta</taxon>
        <taxon>Pinopsida</taxon>
        <taxon>Pinidae</taxon>
        <taxon>Conifers I</taxon>
        <taxon>Pinales</taxon>
        <taxon>Pinaceae</taxon>
        <taxon>Pinus</taxon>
        <taxon>Pinus subgen. Strobus</taxon>
    </lineage>
</organism>
<dbReference type="GO" id="GO:0016627">
    <property type="term" value="F:oxidoreductase activity, acting on the CH-CH group of donors"/>
    <property type="evidence" value="ECO:0007669"/>
    <property type="project" value="InterPro"/>
</dbReference>
<evidence type="ECO:0000256" key="4">
    <source>
        <dbReference type="ARBA" id="ARBA00023136"/>
    </source>
</evidence>